<evidence type="ECO:0000313" key="2">
    <source>
        <dbReference type="EMBL" id="GIX63580.1"/>
    </source>
</evidence>
<reference evidence="2 3" key="1">
    <citation type="submission" date="2021-06" db="EMBL/GenBank/DDBJ databases">
        <title>Genome sequence of Babesia caballi.</title>
        <authorList>
            <person name="Yamagishi J."/>
            <person name="Kidaka T."/>
            <person name="Ochi A."/>
        </authorList>
    </citation>
    <scope>NUCLEOTIDE SEQUENCE [LARGE SCALE GENOMIC DNA]</scope>
    <source>
        <strain evidence="2">USDA-D6B2</strain>
    </source>
</reference>
<dbReference type="AlphaFoldDB" id="A0AAV4LUR9"/>
<feature type="compositionally biased region" description="Low complexity" evidence="1">
    <location>
        <begin position="9"/>
        <end position="22"/>
    </location>
</feature>
<feature type="region of interest" description="Disordered" evidence="1">
    <location>
        <begin position="1"/>
        <end position="33"/>
    </location>
</feature>
<keyword evidence="3" id="KW-1185">Reference proteome</keyword>
<dbReference type="GeneID" id="94195061"/>
<protein>
    <submittedName>
        <fullName evidence="2">ABC-F family ATP-binding cassette domain-containing protein</fullName>
    </submittedName>
</protein>
<proteinExistence type="predicted"/>
<comment type="caution">
    <text evidence="2">The sequence shown here is derived from an EMBL/GenBank/DDBJ whole genome shotgun (WGS) entry which is preliminary data.</text>
</comment>
<dbReference type="RefSeq" id="XP_067715649.1">
    <property type="nucleotide sequence ID" value="XM_067859548.1"/>
</dbReference>
<name>A0AAV4LUR9_BABCB</name>
<keyword evidence="2" id="KW-0067">ATP-binding</keyword>
<dbReference type="EMBL" id="BPLF01000002">
    <property type="protein sequence ID" value="GIX63580.1"/>
    <property type="molecule type" value="Genomic_DNA"/>
</dbReference>
<organism evidence="2 3">
    <name type="scientific">Babesia caballi</name>
    <dbReference type="NCBI Taxonomy" id="5871"/>
    <lineage>
        <taxon>Eukaryota</taxon>
        <taxon>Sar</taxon>
        <taxon>Alveolata</taxon>
        <taxon>Apicomplexa</taxon>
        <taxon>Aconoidasida</taxon>
        <taxon>Piroplasmida</taxon>
        <taxon>Babesiidae</taxon>
        <taxon>Babesia</taxon>
    </lineage>
</organism>
<sequence>MSRQHHRVVPAVGGDVAAAQDASPTDADQVGKQGFTRVDCGSRRRRGVDICPQRPNEIVEDCSRLGAAHARGRTGRCAQPVEQLLEMGAARRPHVKDVPKHGEDLTVARRRYLLL</sequence>
<dbReference type="Proteomes" id="UP001497744">
    <property type="component" value="Unassembled WGS sequence"/>
</dbReference>
<keyword evidence="2" id="KW-0547">Nucleotide-binding</keyword>
<dbReference type="GO" id="GO:0005524">
    <property type="term" value="F:ATP binding"/>
    <property type="evidence" value="ECO:0007669"/>
    <property type="project" value="UniProtKB-KW"/>
</dbReference>
<evidence type="ECO:0000256" key="1">
    <source>
        <dbReference type="SAM" id="MobiDB-lite"/>
    </source>
</evidence>
<gene>
    <name evidence="2" type="ORF">BcabD6B2_30150</name>
</gene>
<evidence type="ECO:0000313" key="3">
    <source>
        <dbReference type="Proteomes" id="UP001497744"/>
    </source>
</evidence>
<accession>A0AAV4LUR9</accession>